<keyword evidence="2" id="KW-1185">Reference proteome</keyword>
<dbReference type="Proteomes" id="UP001164250">
    <property type="component" value="Chromosome 10"/>
</dbReference>
<accession>A0ACC1AEB4</accession>
<proteinExistence type="predicted"/>
<comment type="caution">
    <text evidence="1">The sequence shown here is derived from an EMBL/GenBank/DDBJ whole genome shotgun (WGS) entry which is preliminary data.</text>
</comment>
<evidence type="ECO:0000313" key="2">
    <source>
        <dbReference type="Proteomes" id="UP001164250"/>
    </source>
</evidence>
<sequence length="345" mass="37996">MAGVARSSYCSLPISKCSSSSTFEKVKFNLPPRPFIEMVGVYVGCAKYCPTSSLARSIQDTKKYKNLMVASSSSRQTVHVQGDNQVSLDFKHLCREGKVKAALQVMDKMEKKGVFLGSIDIVELLKVCIDLKLLEAGKMVHEYVLRSPSKPSSVVFNKLVEMYCGLGDTGSAKKVFEQISDKNLDSWNLMLLGLAENGEGKEALQIFGQMKEAGVRPNGSTFDGVMEACVCLGAVEEGLKHFKSMSQDYSINPTMEHYESIVDLLGRAQKITEAKEIIKNMPIEPSSVVRETLEKYTKTGRTEQPGELGSFVSPSGLRLSNKKKKQKFGIGDETMSSKAAITWKI</sequence>
<dbReference type="EMBL" id="CM047906">
    <property type="protein sequence ID" value="KAJ0085864.1"/>
    <property type="molecule type" value="Genomic_DNA"/>
</dbReference>
<gene>
    <name evidence="1" type="ORF">Patl1_09069</name>
</gene>
<reference evidence="2" key="1">
    <citation type="journal article" date="2023" name="G3 (Bethesda)">
        <title>Genome assembly and association tests identify interacting loci associated with vigor, precocity, and sex in interspecific pistachio rootstocks.</title>
        <authorList>
            <person name="Palmer W."/>
            <person name="Jacygrad E."/>
            <person name="Sagayaradj S."/>
            <person name="Cavanaugh K."/>
            <person name="Han R."/>
            <person name="Bertier L."/>
            <person name="Beede B."/>
            <person name="Kafkas S."/>
            <person name="Golino D."/>
            <person name="Preece J."/>
            <person name="Michelmore R."/>
        </authorList>
    </citation>
    <scope>NUCLEOTIDE SEQUENCE [LARGE SCALE GENOMIC DNA]</scope>
</reference>
<protein>
    <submittedName>
        <fullName evidence="1">Uncharacterized protein</fullName>
    </submittedName>
</protein>
<evidence type="ECO:0000313" key="1">
    <source>
        <dbReference type="EMBL" id="KAJ0085864.1"/>
    </source>
</evidence>
<organism evidence="1 2">
    <name type="scientific">Pistacia atlantica</name>
    <dbReference type="NCBI Taxonomy" id="434234"/>
    <lineage>
        <taxon>Eukaryota</taxon>
        <taxon>Viridiplantae</taxon>
        <taxon>Streptophyta</taxon>
        <taxon>Embryophyta</taxon>
        <taxon>Tracheophyta</taxon>
        <taxon>Spermatophyta</taxon>
        <taxon>Magnoliopsida</taxon>
        <taxon>eudicotyledons</taxon>
        <taxon>Gunneridae</taxon>
        <taxon>Pentapetalae</taxon>
        <taxon>rosids</taxon>
        <taxon>malvids</taxon>
        <taxon>Sapindales</taxon>
        <taxon>Anacardiaceae</taxon>
        <taxon>Pistacia</taxon>
    </lineage>
</organism>
<name>A0ACC1AEB4_9ROSI</name>